<keyword evidence="3" id="KW-0963">Cytoplasm</keyword>
<dbReference type="InterPro" id="IPR023584">
    <property type="entry name" value="Ribosome_recyc_fac_dom"/>
</dbReference>
<comment type="similarity">
    <text evidence="1 3">Belongs to the RRF family.</text>
</comment>
<dbReference type="SUPFAM" id="SSF55194">
    <property type="entry name" value="Ribosome recycling factor, RRF"/>
    <property type="match status" value="1"/>
</dbReference>
<dbReference type="PANTHER" id="PTHR20982:SF3">
    <property type="entry name" value="MITOCHONDRIAL RIBOSOME RECYCLING FACTOR PSEUDO 1"/>
    <property type="match status" value="1"/>
</dbReference>
<comment type="subcellular location">
    <subcellularLocation>
        <location evidence="3">Cytoplasm</location>
    </subcellularLocation>
</comment>
<keyword evidence="7" id="KW-1185">Reference proteome</keyword>
<keyword evidence="4" id="KW-0175">Coiled coil</keyword>
<organism evidence="6 7">
    <name type="scientific">Candidatus Southlakia epibionticum</name>
    <dbReference type="NCBI Taxonomy" id="3043284"/>
    <lineage>
        <taxon>Bacteria</taxon>
        <taxon>Candidatus Saccharimonadota</taxon>
        <taxon>Candidatus Saccharimonadia</taxon>
        <taxon>Candidatus Saccharimonadales</taxon>
        <taxon>Candidatus Saccharimonadaceae</taxon>
        <taxon>Candidatus Southlakia</taxon>
    </lineage>
</organism>
<name>A0ABY8WTR8_9BACT</name>
<sequence length="184" mass="20813">MFSTDEYELKMTSALEHFEAELAKIRTGRAHPNMLDGIRVEAYGTLMPLNQVANVTAPEAQLLQITPFDPSNIQAIAAAIRTDQSLGFNPSDDGRIVRVPVPALTEERRKQLVKQAGEKVEEARIALRNVRQEGLKEAKRMKEAKELSEDDLKTIEKEFDRLMSEFQDKLEATFKAKEKDILTV</sequence>
<dbReference type="Gene3D" id="1.10.132.20">
    <property type="entry name" value="Ribosome-recycling factor"/>
    <property type="match status" value="1"/>
</dbReference>
<evidence type="ECO:0000256" key="3">
    <source>
        <dbReference type="HAMAP-Rule" id="MF_00040"/>
    </source>
</evidence>
<evidence type="ECO:0000256" key="4">
    <source>
        <dbReference type="SAM" id="Coils"/>
    </source>
</evidence>
<gene>
    <name evidence="3 6" type="primary">frr</name>
    <name evidence="6" type="ORF">SEML1_0205</name>
</gene>
<reference evidence="6 7" key="1">
    <citation type="journal article" date="2023" name="Cell">
        <title>Genetic manipulation of Patescibacteria provides mechanistic insights into microbial dark matter and the epibiotic lifestyle.</title>
        <authorList>
            <person name="Wang Y."/>
            <person name="Gallagher L.A."/>
            <person name="Andrade P.A."/>
            <person name="Liu A."/>
            <person name="Humphreys I.R."/>
            <person name="Turkarslan S."/>
            <person name="Cutler K.J."/>
            <person name="Arrieta-Ortiz M.L."/>
            <person name="Li Y."/>
            <person name="Radey M.C."/>
            <person name="McLean J.S."/>
            <person name="Cong Q."/>
            <person name="Baker D."/>
            <person name="Baliga N.S."/>
            <person name="Peterson S.B."/>
            <person name="Mougous J.D."/>
        </authorList>
    </citation>
    <scope>NUCLEOTIDE SEQUENCE [LARGE SCALE GENOMIC DNA]</scope>
    <source>
        <strain evidence="6 7">ML1</strain>
    </source>
</reference>
<dbReference type="Proteomes" id="UP001177295">
    <property type="component" value="Chromosome"/>
</dbReference>
<dbReference type="PANTHER" id="PTHR20982">
    <property type="entry name" value="RIBOSOME RECYCLING FACTOR"/>
    <property type="match status" value="1"/>
</dbReference>
<accession>A0ABY8WTR8</accession>
<dbReference type="NCBIfam" id="TIGR00496">
    <property type="entry name" value="frr"/>
    <property type="match status" value="1"/>
</dbReference>
<dbReference type="Gene3D" id="3.30.1360.40">
    <property type="match status" value="1"/>
</dbReference>
<evidence type="ECO:0000256" key="2">
    <source>
        <dbReference type="ARBA" id="ARBA00022917"/>
    </source>
</evidence>
<dbReference type="EMBL" id="CP124550">
    <property type="protein sequence ID" value="WIO45835.1"/>
    <property type="molecule type" value="Genomic_DNA"/>
</dbReference>
<dbReference type="InterPro" id="IPR036191">
    <property type="entry name" value="RRF_sf"/>
</dbReference>
<comment type="function">
    <text evidence="3">Responsible for the release of ribosomes from messenger RNA at the termination of protein biosynthesis. May increase the efficiency of translation by recycling ribosomes from one round of translation to another.</text>
</comment>
<keyword evidence="2 3" id="KW-0648">Protein biosynthesis</keyword>
<proteinExistence type="inferred from homology"/>
<feature type="coiled-coil region" evidence="4">
    <location>
        <begin position="113"/>
        <end position="165"/>
    </location>
</feature>
<feature type="domain" description="Ribosome recycling factor" evidence="5">
    <location>
        <begin position="18"/>
        <end position="182"/>
    </location>
</feature>
<dbReference type="CDD" id="cd00520">
    <property type="entry name" value="RRF"/>
    <property type="match status" value="1"/>
</dbReference>
<dbReference type="RefSeq" id="WP_376754206.1">
    <property type="nucleotide sequence ID" value="NZ_CP124550.1"/>
</dbReference>
<protein>
    <recommendedName>
        <fullName evidence="3">Ribosome-recycling factor</fullName>
        <shortName evidence="3">RRF</shortName>
    </recommendedName>
    <alternativeName>
        <fullName evidence="3">Ribosome-releasing factor</fullName>
    </alternativeName>
</protein>
<evidence type="ECO:0000313" key="6">
    <source>
        <dbReference type="EMBL" id="WIO45835.1"/>
    </source>
</evidence>
<dbReference type="InterPro" id="IPR002661">
    <property type="entry name" value="Ribosome_recyc_fac"/>
</dbReference>
<dbReference type="HAMAP" id="MF_00040">
    <property type="entry name" value="RRF"/>
    <property type="match status" value="1"/>
</dbReference>
<dbReference type="Pfam" id="PF01765">
    <property type="entry name" value="RRF"/>
    <property type="match status" value="1"/>
</dbReference>
<evidence type="ECO:0000259" key="5">
    <source>
        <dbReference type="Pfam" id="PF01765"/>
    </source>
</evidence>
<evidence type="ECO:0000256" key="1">
    <source>
        <dbReference type="ARBA" id="ARBA00005912"/>
    </source>
</evidence>
<evidence type="ECO:0000313" key="7">
    <source>
        <dbReference type="Proteomes" id="UP001177295"/>
    </source>
</evidence>